<dbReference type="Proteomes" id="UP000004705">
    <property type="component" value="Chromosome"/>
</dbReference>
<evidence type="ECO:0000313" key="1">
    <source>
        <dbReference type="EMBL" id="EHY89198.1"/>
    </source>
</evidence>
<keyword evidence="2" id="KW-1185">Reference proteome</keyword>
<sequence length="108" mass="12033">MTHAHLTQHQWHLLVDTVAEFCDATGGTREDLHDRAAGILDIASPPEWTPIVDDGPARELWCHIYEVLGALAHLADAAPHDIRHLHAVGRQVADLAHRMVTHREPTHV</sequence>
<gene>
    <name evidence="1" type="ORF">SacazDRAFT_02289</name>
</gene>
<name>H8G5K7_9PSEU</name>
<dbReference type="OrthoDB" id="3556182at2"/>
<proteinExistence type="predicted"/>
<dbReference type="EMBL" id="CM001466">
    <property type="protein sequence ID" value="EHY89198.1"/>
    <property type="molecule type" value="Genomic_DNA"/>
</dbReference>
<dbReference type="RefSeq" id="WP_005441616.1">
    <property type="nucleotide sequence ID" value="NZ_CM001466.1"/>
</dbReference>
<dbReference type="HOGENOM" id="CLU_167607_0_0_11"/>
<evidence type="ECO:0000313" key="2">
    <source>
        <dbReference type="Proteomes" id="UP000004705"/>
    </source>
</evidence>
<dbReference type="AlphaFoldDB" id="H8G5K7"/>
<accession>H8G5K7</accession>
<reference evidence="1 2" key="1">
    <citation type="journal article" date="2012" name="Stand. Genomic Sci.">
        <title>Genome sequence of the soil bacterium Saccharomonospora azurea type strain (NA-128(T)).</title>
        <authorList>
            <person name="Klenk H.P."/>
            <person name="Held B."/>
            <person name="Lucas S."/>
            <person name="Lapidus A."/>
            <person name="Copeland A."/>
            <person name="Hammon N."/>
            <person name="Pitluck S."/>
            <person name="Goodwin L.A."/>
            <person name="Han C."/>
            <person name="Tapia R."/>
            <person name="Brambilla E.M."/>
            <person name="Potter G."/>
            <person name="Land M."/>
            <person name="Ivanova N."/>
            <person name="Rohde M."/>
            <person name="Goker M."/>
            <person name="Detter J.C."/>
            <person name="Kyrpides N.C."/>
            <person name="Woyke T."/>
        </authorList>
    </citation>
    <scope>NUCLEOTIDE SEQUENCE [LARGE SCALE GENOMIC DNA]</scope>
    <source>
        <strain evidence="1 2">NA-128</strain>
    </source>
</reference>
<protein>
    <submittedName>
        <fullName evidence="1">Uncharacterized protein</fullName>
    </submittedName>
</protein>
<organism evidence="1 2">
    <name type="scientific">Saccharomonospora azurea NA-128</name>
    <dbReference type="NCBI Taxonomy" id="882081"/>
    <lineage>
        <taxon>Bacteria</taxon>
        <taxon>Bacillati</taxon>
        <taxon>Actinomycetota</taxon>
        <taxon>Actinomycetes</taxon>
        <taxon>Pseudonocardiales</taxon>
        <taxon>Pseudonocardiaceae</taxon>
        <taxon>Saccharomonospora</taxon>
    </lineage>
</organism>